<proteinExistence type="predicted"/>
<gene>
    <name evidence="1" type="ORF">D7X12_06580</name>
</gene>
<dbReference type="EMBL" id="RAWG01000028">
    <property type="protein sequence ID" value="RKH45981.1"/>
    <property type="molecule type" value="Genomic_DNA"/>
</dbReference>
<sequence length="414" mass="43901">MSRLHKTLLSASVALLGLNGCGGTDLPDAETGSTRQGMEAAALLPVPGCLITSLDADGDGICDIVETVLGTNPNSTDTDGDRLSDYAEAYGVGGIDLAGLGANPRRKDIFVEADYYPGLQPSLAMRNRVTTAFANAPVTNYDGSTGITLHLVVDQQIAAADADSDLSPVWTDFDVIKGKYFAASRAPFFHYMLFANRYNGGNSSGISRGIPAHDFIVTLGFIGGGTELQLAGTLMHELGHNIGLRHGGNDDSNYKPNYLSIMNYEYQFYGFGIGGLNNVLDYSRVRVASFSEAAVNEGAAFSPVAPTTEADLAKISGLRFNNVQVTGNASTNLDFNGNTLIDAATYTRDFNRSGAANNVFPASQNDWLALAYDGGGQIGFATPGLSQDLGREELFLVAPEKMEPCLTVDERTGR</sequence>
<dbReference type="OrthoDB" id="223957at2"/>
<dbReference type="RefSeq" id="WP_120624403.1">
    <property type="nucleotide sequence ID" value="NZ_RAWG01000028.1"/>
</dbReference>
<dbReference type="Proteomes" id="UP000273405">
    <property type="component" value="Unassembled WGS sequence"/>
</dbReference>
<evidence type="ECO:0000313" key="1">
    <source>
        <dbReference type="EMBL" id="RKH45981.1"/>
    </source>
</evidence>
<dbReference type="AlphaFoldDB" id="A0A3A8NUX3"/>
<dbReference type="InterPro" id="IPR024079">
    <property type="entry name" value="MetalloPept_cat_dom_sf"/>
</dbReference>
<comment type="caution">
    <text evidence="1">The sequence shown here is derived from an EMBL/GenBank/DDBJ whole genome shotgun (WGS) entry which is preliminary data.</text>
</comment>
<protein>
    <recommendedName>
        <fullName evidence="3">Peptidase M11 gametolysin domain-containing protein</fullName>
    </recommendedName>
</protein>
<dbReference type="Gene3D" id="3.40.390.10">
    <property type="entry name" value="Collagenase (Catalytic Domain)"/>
    <property type="match status" value="1"/>
</dbReference>
<evidence type="ECO:0008006" key="3">
    <source>
        <dbReference type="Google" id="ProtNLM"/>
    </source>
</evidence>
<organism evidence="1 2">
    <name type="scientific">Corallococcus sicarius</name>
    <dbReference type="NCBI Taxonomy" id="2316726"/>
    <lineage>
        <taxon>Bacteria</taxon>
        <taxon>Pseudomonadati</taxon>
        <taxon>Myxococcota</taxon>
        <taxon>Myxococcia</taxon>
        <taxon>Myxococcales</taxon>
        <taxon>Cystobacterineae</taxon>
        <taxon>Myxococcaceae</taxon>
        <taxon>Corallococcus</taxon>
    </lineage>
</organism>
<reference evidence="2" key="1">
    <citation type="submission" date="2018-09" db="EMBL/GenBank/DDBJ databases">
        <authorList>
            <person name="Livingstone P.G."/>
            <person name="Whitworth D.E."/>
        </authorList>
    </citation>
    <scope>NUCLEOTIDE SEQUENCE [LARGE SCALE GENOMIC DNA]</scope>
    <source>
        <strain evidence="2">CA040B</strain>
    </source>
</reference>
<accession>A0A3A8NUX3</accession>
<name>A0A3A8NUX3_9BACT</name>
<evidence type="ECO:0000313" key="2">
    <source>
        <dbReference type="Proteomes" id="UP000273405"/>
    </source>
</evidence>
<dbReference type="GO" id="GO:0008237">
    <property type="term" value="F:metallopeptidase activity"/>
    <property type="evidence" value="ECO:0007669"/>
    <property type="project" value="InterPro"/>
</dbReference>
<keyword evidence="2" id="KW-1185">Reference proteome</keyword>
<dbReference type="SUPFAM" id="SSF55486">
    <property type="entry name" value="Metalloproteases ('zincins'), catalytic domain"/>
    <property type="match status" value="1"/>
</dbReference>